<keyword evidence="1" id="KW-1133">Transmembrane helix</keyword>
<accession>A0A6G8QC88</accession>
<keyword evidence="3" id="KW-1185">Reference proteome</keyword>
<reference evidence="2 3" key="1">
    <citation type="submission" date="2019-10" db="EMBL/GenBank/DDBJ databases">
        <title>Rubrobacter sp nov SCSIO 52090 isolated from a deep-sea sediment in the South China Sea.</title>
        <authorList>
            <person name="Chen R.W."/>
        </authorList>
    </citation>
    <scope>NUCLEOTIDE SEQUENCE [LARGE SCALE GENOMIC DNA]</scope>
    <source>
        <strain evidence="2 3">SCSIO 52909</strain>
    </source>
</reference>
<evidence type="ECO:0000256" key="1">
    <source>
        <dbReference type="SAM" id="Phobius"/>
    </source>
</evidence>
<name>A0A6G8QC88_9ACTN</name>
<feature type="transmembrane region" description="Helical" evidence="1">
    <location>
        <begin position="61"/>
        <end position="84"/>
    </location>
</feature>
<evidence type="ECO:0000313" key="2">
    <source>
        <dbReference type="EMBL" id="QIN84110.1"/>
    </source>
</evidence>
<sequence>MRIFNRIVMILLLAGLFVLGVYAVVYAFDLFGKSLSALLDPIKAAGSGAQNFMSGVESGGLSPLAIVVLVLIALLGLILLIFELKPPAPRRVRMDKGTFLTRSVVQEEVSKAAEQSPDVLGHSVKARAKRRPGAQVDLEARVRRGEDTGAIQRNLRRLIQERLGERGIPVSKLNVKTVEADPRQTKTRVQ</sequence>
<dbReference type="KEGG" id="rub:GBA63_16755"/>
<keyword evidence="1" id="KW-0812">Transmembrane</keyword>
<keyword evidence="1" id="KW-0472">Membrane</keyword>
<proteinExistence type="predicted"/>
<evidence type="ECO:0000313" key="3">
    <source>
        <dbReference type="Proteomes" id="UP000501452"/>
    </source>
</evidence>
<protein>
    <recommendedName>
        <fullName evidence="4">Alkaline shock response membrane anchor protein AmaP</fullName>
    </recommendedName>
</protein>
<feature type="transmembrane region" description="Helical" evidence="1">
    <location>
        <begin position="7"/>
        <end position="28"/>
    </location>
</feature>
<organism evidence="2 3">
    <name type="scientific">Rubrobacter tropicus</name>
    <dbReference type="NCBI Taxonomy" id="2653851"/>
    <lineage>
        <taxon>Bacteria</taxon>
        <taxon>Bacillati</taxon>
        <taxon>Actinomycetota</taxon>
        <taxon>Rubrobacteria</taxon>
        <taxon>Rubrobacterales</taxon>
        <taxon>Rubrobacteraceae</taxon>
        <taxon>Rubrobacter</taxon>
    </lineage>
</organism>
<evidence type="ECO:0008006" key="4">
    <source>
        <dbReference type="Google" id="ProtNLM"/>
    </source>
</evidence>
<dbReference type="Proteomes" id="UP000501452">
    <property type="component" value="Chromosome"/>
</dbReference>
<dbReference type="RefSeq" id="WP_166177978.1">
    <property type="nucleotide sequence ID" value="NZ_CP045119.1"/>
</dbReference>
<gene>
    <name evidence="2" type="ORF">GBA63_16755</name>
</gene>
<dbReference type="EMBL" id="CP045119">
    <property type="protein sequence ID" value="QIN84110.1"/>
    <property type="molecule type" value="Genomic_DNA"/>
</dbReference>
<dbReference type="AlphaFoldDB" id="A0A6G8QC88"/>